<dbReference type="EMBL" id="JAINZZ010000012">
    <property type="protein sequence ID" value="MBY8878631.1"/>
    <property type="molecule type" value="Genomic_DNA"/>
</dbReference>
<organism evidence="2 3">
    <name type="scientific">Actinacidiphila acidipaludis</name>
    <dbReference type="NCBI Taxonomy" id="2873382"/>
    <lineage>
        <taxon>Bacteria</taxon>
        <taxon>Bacillati</taxon>
        <taxon>Actinomycetota</taxon>
        <taxon>Actinomycetes</taxon>
        <taxon>Kitasatosporales</taxon>
        <taxon>Streptomycetaceae</taxon>
        <taxon>Actinacidiphila</taxon>
    </lineage>
</organism>
<feature type="region of interest" description="Disordered" evidence="1">
    <location>
        <begin position="91"/>
        <end position="114"/>
    </location>
</feature>
<feature type="region of interest" description="Disordered" evidence="1">
    <location>
        <begin position="18"/>
        <end position="63"/>
    </location>
</feature>
<evidence type="ECO:0000313" key="3">
    <source>
        <dbReference type="Proteomes" id="UP000778578"/>
    </source>
</evidence>
<feature type="compositionally biased region" description="Basic and acidic residues" evidence="1">
    <location>
        <begin position="18"/>
        <end position="40"/>
    </location>
</feature>
<evidence type="ECO:0000313" key="2">
    <source>
        <dbReference type="EMBL" id="MBY8878631.1"/>
    </source>
</evidence>
<reference evidence="2 3" key="1">
    <citation type="submission" date="2021-08" db="EMBL/GenBank/DDBJ databases">
        <title>WGS of actinomycetes from Thailand.</title>
        <authorList>
            <person name="Thawai C."/>
        </authorList>
    </citation>
    <scope>NUCLEOTIDE SEQUENCE [LARGE SCALE GENOMIC DNA]</scope>
    <source>
        <strain evidence="2 3">PLK6-54</strain>
    </source>
</reference>
<keyword evidence="3" id="KW-1185">Reference proteome</keyword>
<dbReference type="RefSeq" id="WP_222962757.1">
    <property type="nucleotide sequence ID" value="NZ_JAINZZ010000012.1"/>
</dbReference>
<gene>
    <name evidence="2" type="ORF">K7862_13435</name>
</gene>
<comment type="caution">
    <text evidence="2">The sequence shown here is derived from an EMBL/GenBank/DDBJ whole genome shotgun (WGS) entry which is preliminary data.</text>
</comment>
<accession>A0ABS7Q652</accession>
<sequence>MADPEFPDALVELQRRSDQAWADVEAHRRDVDGRRHRDAQSEGAGPDPARPWAGPALPPWTETEDARYEELMAAARTAGEELHRALADSGLGGGAEVVRGLRKAAGPEEPGPRE</sequence>
<evidence type="ECO:0000256" key="1">
    <source>
        <dbReference type="SAM" id="MobiDB-lite"/>
    </source>
</evidence>
<protein>
    <submittedName>
        <fullName evidence="2">Uncharacterized protein</fullName>
    </submittedName>
</protein>
<dbReference type="Proteomes" id="UP000778578">
    <property type="component" value="Unassembled WGS sequence"/>
</dbReference>
<name>A0ABS7Q652_9ACTN</name>
<proteinExistence type="predicted"/>